<dbReference type="InterPro" id="IPR052159">
    <property type="entry name" value="Competence_DNA_uptake"/>
</dbReference>
<dbReference type="SUPFAM" id="SSF56281">
    <property type="entry name" value="Metallo-hydrolase/oxidoreductase"/>
    <property type="match status" value="1"/>
</dbReference>
<dbReference type="InterPro" id="IPR001279">
    <property type="entry name" value="Metallo-B-lactamas"/>
</dbReference>
<proteinExistence type="predicted"/>
<reference evidence="2" key="1">
    <citation type="submission" date="2021-01" db="EMBL/GenBank/DDBJ databases">
        <title>Whole genome shotgun sequence of Virgisporangium aurantiacum NBRC 16421.</title>
        <authorList>
            <person name="Komaki H."/>
            <person name="Tamura T."/>
        </authorList>
    </citation>
    <scope>NUCLEOTIDE SEQUENCE</scope>
    <source>
        <strain evidence="2">NBRC 16421</strain>
    </source>
</reference>
<evidence type="ECO:0000313" key="2">
    <source>
        <dbReference type="EMBL" id="GIJ56208.1"/>
    </source>
</evidence>
<dbReference type="Proteomes" id="UP000612585">
    <property type="component" value="Unassembled WGS sequence"/>
</dbReference>
<dbReference type="PANTHER" id="PTHR30619:SF1">
    <property type="entry name" value="RECOMBINATION PROTEIN 2"/>
    <property type="match status" value="1"/>
</dbReference>
<accession>A0A8J3Z4M0</accession>
<comment type="caution">
    <text evidence="2">The sequence shown here is derived from an EMBL/GenBank/DDBJ whole genome shotgun (WGS) entry which is preliminary data.</text>
</comment>
<sequence>MPSLAVLDVGHGNCAVVEDDGIVVVIDAPRRAGLLQFLDQRRITTVSALFLSHADADHIDGAVPLLIDDRYTVEQVYVNPDPVRKTKVWDDLKEALGTARQRGLTALHTALNSTDPATVTLRSITLEVVSPSPEMVLSGPGSTLAGHTLTANTNSAVFLLSIDGQKRALLAADLDAVGLDLLAAEGRDLTAPVLVFPHHGGRPGHGDPAAFAAKLCALVKPEQVIFSMGRGTFDNPRPEIVNAVRRSTGKAHLACTQLSKRCEANPHNARQECAGTVVIDLHTGNWRDPQIETHRAFVDTIATPMCRLTPAGRHHN</sequence>
<gene>
    <name evidence="2" type="ORF">Vau01_037240</name>
</gene>
<feature type="domain" description="Metallo-beta-lactamase" evidence="1">
    <location>
        <begin position="11"/>
        <end position="199"/>
    </location>
</feature>
<dbReference type="InterPro" id="IPR036866">
    <property type="entry name" value="RibonucZ/Hydroxyglut_hydro"/>
</dbReference>
<keyword evidence="3" id="KW-1185">Reference proteome</keyword>
<dbReference type="Gene3D" id="3.60.15.10">
    <property type="entry name" value="Ribonuclease Z/Hydroxyacylglutathione hydrolase-like"/>
    <property type="match status" value="1"/>
</dbReference>
<organism evidence="2 3">
    <name type="scientific">Virgisporangium aurantiacum</name>
    <dbReference type="NCBI Taxonomy" id="175570"/>
    <lineage>
        <taxon>Bacteria</taxon>
        <taxon>Bacillati</taxon>
        <taxon>Actinomycetota</taxon>
        <taxon>Actinomycetes</taxon>
        <taxon>Micromonosporales</taxon>
        <taxon>Micromonosporaceae</taxon>
        <taxon>Virgisporangium</taxon>
    </lineage>
</organism>
<dbReference type="SMART" id="SM00849">
    <property type="entry name" value="Lactamase_B"/>
    <property type="match status" value="1"/>
</dbReference>
<dbReference type="RefSeq" id="WP_373320268.1">
    <property type="nucleotide sequence ID" value="NZ_BOPG01000023.1"/>
</dbReference>
<protein>
    <recommendedName>
        <fullName evidence="1">Metallo-beta-lactamase domain-containing protein</fullName>
    </recommendedName>
</protein>
<dbReference type="Pfam" id="PF00753">
    <property type="entry name" value="Lactamase_B"/>
    <property type="match status" value="1"/>
</dbReference>
<dbReference type="EMBL" id="BOPG01000023">
    <property type="protein sequence ID" value="GIJ56208.1"/>
    <property type="molecule type" value="Genomic_DNA"/>
</dbReference>
<dbReference type="PANTHER" id="PTHR30619">
    <property type="entry name" value="DNA INTERNALIZATION/COMPETENCE PROTEIN COMEC/REC2"/>
    <property type="match status" value="1"/>
</dbReference>
<evidence type="ECO:0000259" key="1">
    <source>
        <dbReference type="SMART" id="SM00849"/>
    </source>
</evidence>
<dbReference type="AlphaFoldDB" id="A0A8J3Z4M0"/>
<name>A0A8J3Z4M0_9ACTN</name>
<evidence type="ECO:0000313" key="3">
    <source>
        <dbReference type="Proteomes" id="UP000612585"/>
    </source>
</evidence>